<evidence type="ECO:0000313" key="3">
    <source>
        <dbReference type="Proteomes" id="UP000265515"/>
    </source>
</evidence>
<comment type="caution">
    <text evidence="2">The sequence shown here is derived from an EMBL/GenBank/DDBJ whole genome shotgun (WGS) entry which is preliminary data.</text>
</comment>
<organism evidence="2 3">
    <name type="scientific">Chara braunii</name>
    <name type="common">Braun's stonewort</name>
    <dbReference type="NCBI Taxonomy" id="69332"/>
    <lineage>
        <taxon>Eukaryota</taxon>
        <taxon>Viridiplantae</taxon>
        <taxon>Streptophyta</taxon>
        <taxon>Charophyceae</taxon>
        <taxon>Charales</taxon>
        <taxon>Characeae</taxon>
        <taxon>Chara</taxon>
    </lineage>
</organism>
<accession>A0A388L195</accession>
<evidence type="ECO:0000256" key="1">
    <source>
        <dbReference type="SAM" id="MobiDB-lite"/>
    </source>
</evidence>
<dbReference type="Gramene" id="GBG75983">
    <property type="protein sequence ID" value="GBG75983"/>
    <property type="gene ID" value="CBR_g21225"/>
</dbReference>
<feature type="compositionally biased region" description="Basic and acidic residues" evidence="1">
    <location>
        <begin position="88"/>
        <end position="118"/>
    </location>
</feature>
<gene>
    <name evidence="2" type="ORF">CBR_g21225</name>
</gene>
<feature type="region of interest" description="Disordered" evidence="1">
    <location>
        <begin position="59"/>
        <end position="135"/>
    </location>
</feature>
<proteinExistence type="predicted"/>
<protein>
    <submittedName>
        <fullName evidence="2">Uncharacterized protein</fullName>
    </submittedName>
</protein>
<dbReference type="EMBL" id="BFEA01000235">
    <property type="protein sequence ID" value="GBG75983.1"/>
    <property type="molecule type" value="Genomic_DNA"/>
</dbReference>
<sequence>MGRPCLDRMEALAEADGRVIGRCVCDREMSFVRDSSVNVKGMGRQRTGGPLARTWEWGESMRGGKTRTMENGMGNTRGSQVRTGMLRVEVRRGERERRGEWQGREARGERTERGKEGEGTGGRGGGGERERGRGR</sequence>
<dbReference type="AlphaFoldDB" id="A0A388L195"/>
<name>A0A388L195_CHABU</name>
<reference evidence="2 3" key="1">
    <citation type="journal article" date="2018" name="Cell">
        <title>The Chara Genome: Secondary Complexity and Implications for Plant Terrestrialization.</title>
        <authorList>
            <person name="Nishiyama T."/>
            <person name="Sakayama H."/>
            <person name="Vries J.D."/>
            <person name="Buschmann H."/>
            <person name="Saint-Marcoux D."/>
            <person name="Ullrich K.K."/>
            <person name="Haas F.B."/>
            <person name="Vanderstraeten L."/>
            <person name="Becker D."/>
            <person name="Lang D."/>
            <person name="Vosolsobe S."/>
            <person name="Rombauts S."/>
            <person name="Wilhelmsson P.K.I."/>
            <person name="Janitza P."/>
            <person name="Kern R."/>
            <person name="Heyl A."/>
            <person name="Rumpler F."/>
            <person name="Villalobos L.I.A.C."/>
            <person name="Clay J.M."/>
            <person name="Skokan R."/>
            <person name="Toyoda A."/>
            <person name="Suzuki Y."/>
            <person name="Kagoshima H."/>
            <person name="Schijlen E."/>
            <person name="Tajeshwar N."/>
            <person name="Catarino B."/>
            <person name="Hetherington A.J."/>
            <person name="Saltykova A."/>
            <person name="Bonnot C."/>
            <person name="Breuninger H."/>
            <person name="Symeonidi A."/>
            <person name="Radhakrishnan G.V."/>
            <person name="Van Nieuwerburgh F."/>
            <person name="Deforce D."/>
            <person name="Chang C."/>
            <person name="Karol K.G."/>
            <person name="Hedrich R."/>
            <person name="Ulvskov P."/>
            <person name="Glockner G."/>
            <person name="Delwiche C.F."/>
            <person name="Petrasek J."/>
            <person name="Van de Peer Y."/>
            <person name="Friml J."/>
            <person name="Beilby M."/>
            <person name="Dolan L."/>
            <person name="Kohara Y."/>
            <person name="Sugano S."/>
            <person name="Fujiyama A."/>
            <person name="Delaux P.-M."/>
            <person name="Quint M."/>
            <person name="TheiBen G."/>
            <person name="Hagemann M."/>
            <person name="Harholt J."/>
            <person name="Dunand C."/>
            <person name="Zachgo S."/>
            <person name="Langdale J."/>
            <person name="Maumus F."/>
            <person name="Straeten D.V.D."/>
            <person name="Gould S.B."/>
            <person name="Rensing S.A."/>
        </authorList>
    </citation>
    <scope>NUCLEOTIDE SEQUENCE [LARGE SCALE GENOMIC DNA]</scope>
    <source>
        <strain evidence="2 3">S276</strain>
    </source>
</reference>
<feature type="compositionally biased region" description="Basic and acidic residues" evidence="1">
    <location>
        <begin position="126"/>
        <end position="135"/>
    </location>
</feature>
<feature type="compositionally biased region" description="Polar residues" evidence="1">
    <location>
        <begin position="73"/>
        <end position="82"/>
    </location>
</feature>
<evidence type="ECO:0000313" key="2">
    <source>
        <dbReference type="EMBL" id="GBG75983.1"/>
    </source>
</evidence>
<dbReference type="Proteomes" id="UP000265515">
    <property type="component" value="Unassembled WGS sequence"/>
</dbReference>
<keyword evidence="3" id="KW-1185">Reference proteome</keyword>